<feature type="chain" id="PRO_5041979884" evidence="1">
    <location>
        <begin position="20"/>
        <end position="240"/>
    </location>
</feature>
<evidence type="ECO:0000256" key="1">
    <source>
        <dbReference type="SAM" id="SignalP"/>
    </source>
</evidence>
<reference evidence="2" key="1">
    <citation type="journal article" date="2020" name="Fungal Divers.">
        <title>Resolving the Mortierellaceae phylogeny through synthesis of multi-gene phylogenetics and phylogenomics.</title>
        <authorList>
            <person name="Vandepol N."/>
            <person name="Liber J."/>
            <person name="Desiro A."/>
            <person name="Na H."/>
            <person name="Kennedy M."/>
            <person name="Barry K."/>
            <person name="Grigoriev I.V."/>
            <person name="Miller A.N."/>
            <person name="O'Donnell K."/>
            <person name="Stajich J.E."/>
            <person name="Bonito G."/>
        </authorList>
    </citation>
    <scope>NUCLEOTIDE SEQUENCE</scope>
    <source>
        <strain evidence="2">NRRL 28262</strain>
    </source>
</reference>
<evidence type="ECO:0000313" key="2">
    <source>
        <dbReference type="EMBL" id="KAG0272712.1"/>
    </source>
</evidence>
<dbReference type="EMBL" id="JAAAIL010000874">
    <property type="protein sequence ID" value="KAG0272712.1"/>
    <property type="molecule type" value="Genomic_DNA"/>
</dbReference>
<name>A0AAD4DAB5_9FUNG</name>
<proteinExistence type="predicted"/>
<evidence type="ECO:0000313" key="3">
    <source>
        <dbReference type="Proteomes" id="UP001194580"/>
    </source>
</evidence>
<keyword evidence="1" id="KW-0732">Signal</keyword>
<comment type="caution">
    <text evidence="2">The sequence shown here is derived from an EMBL/GenBank/DDBJ whole genome shotgun (WGS) entry which is preliminary data.</text>
</comment>
<dbReference type="Proteomes" id="UP001194580">
    <property type="component" value="Unassembled WGS sequence"/>
</dbReference>
<sequence>MKFTIAAILALCVPSLCLADGIIGSGWRFSTAPADGLNDITFPFNIANAPHARGYYFAQQFNFKNVVRAGYTGLQPRVDFNGKSIVRGIFSSFQGGATTNHPNCHLGANTSPGVSCAVEVYGSYNHTYNLVVENIGGTAWRGSMVDDETDESVVIGEWTLPEGSGKLVNGQVGFVDYFLWSSKTPYTCDSAPFTQATFYHPTSNTSGASGGRITRVYEYGRCEGKVGFSSMKVPEGFDIK</sequence>
<keyword evidence="3" id="KW-1185">Reference proteome</keyword>
<feature type="non-terminal residue" evidence="2">
    <location>
        <position position="240"/>
    </location>
</feature>
<feature type="signal peptide" evidence="1">
    <location>
        <begin position="1"/>
        <end position="19"/>
    </location>
</feature>
<gene>
    <name evidence="2" type="ORF">BGZ95_011499</name>
</gene>
<protein>
    <submittedName>
        <fullName evidence="2">Uncharacterized protein</fullName>
    </submittedName>
</protein>
<accession>A0AAD4DAB5</accession>
<organism evidence="2 3">
    <name type="scientific">Linnemannia exigua</name>
    <dbReference type="NCBI Taxonomy" id="604196"/>
    <lineage>
        <taxon>Eukaryota</taxon>
        <taxon>Fungi</taxon>
        <taxon>Fungi incertae sedis</taxon>
        <taxon>Mucoromycota</taxon>
        <taxon>Mortierellomycotina</taxon>
        <taxon>Mortierellomycetes</taxon>
        <taxon>Mortierellales</taxon>
        <taxon>Mortierellaceae</taxon>
        <taxon>Linnemannia</taxon>
    </lineage>
</organism>
<dbReference type="AlphaFoldDB" id="A0AAD4DAB5"/>